<dbReference type="InterPro" id="IPR051919">
    <property type="entry name" value="W-dependent_AOR"/>
</dbReference>
<keyword evidence="3" id="KW-0004">4Fe-4S</keyword>
<accession>A0ABU6J281</accession>
<evidence type="ECO:0000256" key="5">
    <source>
        <dbReference type="ARBA" id="ARBA00023002"/>
    </source>
</evidence>
<dbReference type="InterPro" id="IPR013985">
    <property type="entry name" value="Ald_Fedxn_OxRdtase_dom3"/>
</dbReference>
<dbReference type="InterPro" id="IPR036503">
    <property type="entry name" value="Ald_Fedxn_OxRdtase_N_sf"/>
</dbReference>
<keyword evidence="6" id="KW-0408">Iron</keyword>
<sequence length="615" mass="66284">MSWTGKILRVNLTEGTCAAEPLNMQWAREYLGQRGLATKYFVSEVDPKVDPMSPENKIIWATGPLTGTMASTGGRYSVITKGALTGAIACSNSGGYFGAELKMAGWDMIIFEGRSPTPVYLHISDDKAELLDASWLWGKTVWDTEPALRARHQDPQIRISSIGRAGETGCLYAAVVNDLHRAAGRSGVGSVMGSKNLKAIAVRGTLGVGNIRDPLAFMQAAAAAKKVLADNAVTGQGLPKYGTQVLMNVINEIGAMPTRNHREVQFEGAKDISGEAMHEPRATDGKPNLVTNQACFGCTIACGRISKIDETHYTVQNRPQYWGTSGGLEYEAAWALGSANGVNDLDALTYANFICNEDGMDPISFGATVGAVMELYEMGVLTKEQIGIEASFGSAKALTYLAEITARGECFGREIGMGSRRLTEKYGHPDLSMSVKGQEFPAYDARGIQGMGLAYATSNRGACHLRGYTVASEVLGIPVKTDPLVTDGKPELVKAFQDATAVFDSAGVCVFTTFAWTLADLQPQLHAACDDSFDMDNLALIGERIWNMERDFNNRAGFTRKDDALPKRLMTEPARTGPATGLVSGLDKMLPEYYAARGWTAEGQLTEQTRSRLGL</sequence>
<feature type="domain" description="Aldehyde ferredoxin oxidoreductase N-terminal" evidence="9">
    <location>
        <begin position="3"/>
        <end position="206"/>
    </location>
</feature>
<dbReference type="Gene3D" id="3.60.9.10">
    <property type="entry name" value="Aldehyde ferredoxin oxidoreductase, N-terminal domain"/>
    <property type="match status" value="1"/>
</dbReference>
<dbReference type="SUPFAM" id="SSF48310">
    <property type="entry name" value="Aldehyde ferredoxin oxidoreductase, C-terminal domains"/>
    <property type="match status" value="1"/>
</dbReference>
<organism evidence="10 11">
    <name type="scientific">Noviherbaspirillum album</name>
    <dbReference type="NCBI Taxonomy" id="3080276"/>
    <lineage>
        <taxon>Bacteria</taxon>
        <taxon>Pseudomonadati</taxon>
        <taxon>Pseudomonadota</taxon>
        <taxon>Betaproteobacteria</taxon>
        <taxon>Burkholderiales</taxon>
        <taxon>Oxalobacteraceae</taxon>
        <taxon>Noviherbaspirillum</taxon>
    </lineage>
</organism>
<proteinExistence type="inferred from homology"/>
<keyword evidence="4" id="KW-0479">Metal-binding</keyword>
<evidence type="ECO:0000256" key="8">
    <source>
        <dbReference type="ARBA" id="ARBA00049934"/>
    </source>
</evidence>
<dbReference type="SUPFAM" id="SSF56228">
    <property type="entry name" value="Aldehyde ferredoxin oxidoreductase, N-terminal domain"/>
    <property type="match status" value="1"/>
</dbReference>
<comment type="similarity">
    <text evidence="2">Belongs to the AOR/FOR family.</text>
</comment>
<evidence type="ECO:0000256" key="3">
    <source>
        <dbReference type="ARBA" id="ARBA00022485"/>
    </source>
</evidence>
<dbReference type="Pfam" id="PF02730">
    <property type="entry name" value="AFOR_N"/>
    <property type="match status" value="1"/>
</dbReference>
<name>A0ABU6J281_9BURK</name>
<dbReference type="Gene3D" id="1.10.569.10">
    <property type="entry name" value="Aldehyde Ferredoxin Oxidoreductase Protein, subunit A, domain 2"/>
    <property type="match status" value="1"/>
</dbReference>
<evidence type="ECO:0000259" key="9">
    <source>
        <dbReference type="SMART" id="SM00790"/>
    </source>
</evidence>
<dbReference type="InterPro" id="IPR001203">
    <property type="entry name" value="OxRdtase_Ald_Fedxn_C"/>
</dbReference>
<dbReference type="InterPro" id="IPR013984">
    <property type="entry name" value="Ald_Fedxn_OxRdtase_dom2"/>
</dbReference>
<dbReference type="Proteomes" id="UP001352263">
    <property type="component" value="Unassembled WGS sequence"/>
</dbReference>
<evidence type="ECO:0000256" key="4">
    <source>
        <dbReference type="ARBA" id="ARBA00022723"/>
    </source>
</evidence>
<dbReference type="Pfam" id="PF01314">
    <property type="entry name" value="AFOR_C"/>
    <property type="match status" value="1"/>
</dbReference>
<evidence type="ECO:0000256" key="7">
    <source>
        <dbReference type="ARBA" id="ARBA00023014"/>
    </source>
</evidence>
<evidence type="ECO:0000313" key="11">
    <source>
        <dbReference type="Proteomes" id="UP001352263"/>
    </source>
</evidence>
<dbReference type="InterPro" id="IPR013983">
    <property type="entry name" value="Ald_Fedxn_OxRdtase_N"/>
</dbReference>
<keyword evidence="5" id="KW-0560">Oxidoreductase</keyword>
<protein>
    <submittedName>
        <fullName evidence="10">Aldehyde ferredoxin oxidoreductase family protein</fullName>
    </submittedName>
</protein>
<reference evidence="10 11" key="1">
    <citation type="submission" date="2023-10" db="EMBL/GenBank/DDBJ databases">
        <title>Noviherbaspirillum sp. CPCC 100848 genome assembly.</title>
        <authorList>
            <person name="Li X.Y."/>
            <person name="Fang X.M."/>
        </authorList>
    </citation>
    <scope>NUCLEOTIDE SEQUENCE [LARGE SCALE GENOMIC DNA]</scope>
    <source>
        <strain evidence="10 11">CPCC 100848</strain>
    </source>
</reference>
<evidence type="ECO:0000256" key="1">
    <source>
        <dbReference type="ARBA" id="ARBA00001966"/>
    </source>
</evidence>
<dbReference type="Gene3D" id="1.10.599.10">
    <property type="entry name" value="Aldehyde Ferredoxin Oxidoreductase Protein, subunit A, domain 3"/>
    <property type="match status" value="1"/>
</dbReference>
<dbReference type="PANTHER" id="PTHR30038">
    <property type="entry name" value="ALDEHYDE FERREDOXIN OXIDOREDUCTASE"/>
    <property type="match status" value="1"/>
</dbReference>
<dbReference type="SMART" id="SM00790">
    <property type="entry name" value="AFOR_N"/>
    <property type="match status" value="1"/>
</dbReference>
<evidence type="ECO:0000256" key="6">
    <source>
        <dbReference type="ARBA" id="ARBA00023004"/>
    </source>
</evidence>
<comment type="cofactor">
    <cofactor evidence="8">
        <name>tungstopterin</name>
        <dbReference type="ChEBI" id="CHEBI:30402"/>
    </cofactor>
</comment>
<dbReference type="RefSeq" id="WP_326504479.1">
    <property type="nucleotide sequence ID" value="NZ_JAWIIV010000001.1"/>
</dbReference>
<keyword evidence="11" id="KW-1185">Reference proteome</keyword>
<dbReference type="PANTHER" id="PTHR30038:SF0">
    <property type="entry name" value="TUNGSTEN-CONTAINING ALDEHYDE FERREDOXIN OXIDOREDUCTASE"/>
    <property type="match status" value="1"/>
</dbReference>
<dbReference type="EMBL" id="JAWIIV010000001">
    <property type="protein sequence ID" value="MEC4717729.1"/>
    <property type="molecule type" value="Genomic_DNA"/>
</dbReference>
<comment type="cofactor">
    <cofactor evidence="1">
        <name>[4Fe-4S] cluster</name>
        <dbReference type="ChEBI" id="CHEBI:49883"/>
    </cofactor>
</comment>
<keyword evidence="7" id="KW-0411">Iron-sulfur</keyword>
<dbReference type="InterPro" id="IPR036021">
    <property type="entry name" value="Tungsten_al_ferr_oxy-like_C"/>
</dbReference>
<gene>
    <name evidence="10" type="ORF">RY831_01070</name>
</gene>
<evidence type="ECO:0000313" key="10">
    <source>
        <dbReference type="EMBL" id="MEC4717729.1"/>
    </source>
</evidence>
<evidence type="ECO:0000256" key="2">
    <source>
        <dbReference type="ARBA" id="ARBA00011032"/>
    </source>
</evidence>
<comment type="caution">
    <text evidence="10">The sequence shown here is derived from an EMBL/GenBank/DDBJ whole genome shotgun (WGS) entry which is preliminary data.</text>
</comment>